<keyword evidence="3" id="KW-0575">Peroxidase</keyword>
<dbReference type="PRINTS" id="PR00466">
    <property type="entry name" value="GP91PHOX"/>
</dbReference>
<keyword evidence="6" id="KW-0479">Metal-binding</keyword>
<comment type="similarity">
    <text evidence="2">Belongs to the RBOH (TC 5.B.1.3) family.</text>
</comment>
<dbReference type="Proteomes" id="UP001454036">
    <property type="component" value="Unassembled WGS sequence"/>
</dbReference>
<evidence type="ECO:0000256" key="2">
    <source>
        <dbReference type="ARBA" id="ARBA00007975"/>
    </source>
</evidence>
<dbReference type="PANTHER" id="PTHR11972">
    <property type="entry name" value="NADPH OXIDASE"/>
    <property type="match status" value="1"/>
</dbReference>
<dbReference type="Gene3D" id="2.40.30.10">
    <property type="entry name" value="Translation factors"/>
    <property type="match status" value="1"/>
</dbReference>
<dbReference type="Gene3D" id="3.40.50.80">
    <property type="entry name" value="Nucleotide-binding domain of ferredoxin-NADP reductase (FNR) module"/>
    <property type="match status" value="1"/>
</dbReference>
<evidence type="ECO:0000259" key="16">
    <source>
        <dbReference type="PROSITE" id="PS51384"/>
    </source>
</evidence>
<dbReference type="SUPFAM" id="SSF52343">
    <property type="entry name" value="Ferredoxin reductase-like, C-terminal NADP-linked domain"/>
    <property type="match status" value="1"/>
</dbReference>
<feature type="domain" description="FAD-binding FR-type" evidence="16">
    <location>
        <begin position="498"/>
        <end position="630"/>
    </location>
</feature>
<dbReference type="CDD" id="cd00051">
    <property type="entry name" value="EFh"/>
    <property type="match status" value="1"/>
</dbReference>
<comment type="caution">
    <text evidence="17">The sequence shown here is derived from an EMBL/GenBank/DDBJ whole genome shotgun (WGS) entry which is preliminary data.</text>
</comment>
<evidence type="ECO:0000256" key="7">
    <source>
        <dbReference type="ARBA" id="ARBA00022827"/>
    </source>
</evidence>
<dbReference type="GO" id="GO:0009653">
    <property type="term" value="P:anatomical structure morphogenesis"/>
    <property type="evidence" value="ECO:0007669"/>
    <property type="project" value="UniProtKB-ARBA"/>
</dbReference>
<feature type="domain" description="EF-hand" evidence="15">
    <location>
        <begin position="191"/>
        <end position="226"/>
    </location>
</feature>
<dbReference type="InterPro" id="IPR017938">
    <property type="entry name" value="Riboflavin_synthase-like_b-brl"/>
</dbReference>
<dbReference type="SUPFAM" id="SSF63380">
    <property type="entry name" value="Riboflavin synthase domain-like"/>
    <property type="match status" value="1"/>
</dbReference>
<feature type="domain" description="EF-hand" evidence="15">
    <location>
        <begin position="147"/>
        <end position="182"/>
    </location>
</feature>
<dbReference type="EMBL" id="BAABME010006009">
    <property type="protein sequence ID" value="GAA0167221.1"/>
    <property type="molecule type" value="Genomic_DNA"/>
</dbReference>
<protein>
    <submittedName>
        <fullName evidence="17">Oxidase</fullName>
    </submittedName>
</protein>
<keyword evidence="10 14" id="KW-1133">Transmembrane helix</keyword>
<dbReference type="InterPro" id="IPR050369">
    <property type="entry name" value="RBOH/FRE"/>
</dbReference>
<dbReference type="SUPFAM" id="SSF47473">
    <property type="entry name" value="EF-hand"/>
    <property type="match status" value="1"/>
</dbReference>
<dbReference type="PANTHER" id="PTHR11972:SF54">
    <property type="entry name" value="RESPIRATORY BURST OXIDASE HOMOLOG PROTEIN J-RELATED"/>
    <property type="match status" value="1"/>
</dbReference>
<gene>
    <name evidence="17" type="ORF">LIER_22202</name>
</gene>
<feature type="transmembrane region" description="Helical" evidence="14">
    <location>
        <begin position="403"/>
        <end position="425"/>
    </location>
</feature>
<keyword evidence="7" id="KW-0274">FAD</keyword>
<evidence type="ECO:0000256" key="3">
    <source>
        <dbReference type="ARBA" id="ARBA00022559"/>
    </source>
</evidence>
<dbReference type="Pfam" id="PF08414">
    <property type="entry name" value="NADPH_Ox"/>
    <property type="match status" value="1"/>
</dbReference>
<evidence type="ECO:0000256" key="5">
    <source>
        <dbReference type="ARBA" id="ARBA00022692"/>
    </source>
</evidence>
<organism evidence="17 18">
    <name type="scientific">Lithospermum erythrorhizon</name>
    <name type="common">Purple gromwell</name>
    <name type="synonym">Lithospermum officinale var. erythrorhizon</name>
    <dbReference type="NCBI Taxonomy" id="34254"/>
    <lineage>
        <taxon>Eukaryota</taxon>
        <taxon>Viridiplantae</taxon>
        <taxon>Streptophyta</taxon>
        <taxon>Embryophyta</taxon>
        <taxon>Tracheophyta</taxon>
        <taxon>Spermatophyta</taxon>
        <taxon>Magnoliopsida</taxon>
        <taxon>eudicotyledons</taxon>
        <taxon>Gunneridae</taxon>
        <taxon>Pentapetalae</taxon>
        <taxon>asterids</taxon>
        <taxon>lamiids</taxon>
        <taxon>Boraginales</taxon>
        <taxon>Boraginaceae</taxon>
        <taxon>Boraginoideae</taxon>
        <taxon>Lithospermeae</taxon>
        <taxon>Lithospermum</taxon>
    </lineage>
</organism>
<evidence type="ECO:0000256" key="8">
    <source>
        <dbReference type="ARBA" id="ARBA00022837"/>
    </source>
</evidence>
<dbReference type="InterPro" id="IPR000778">
    <property type="entry name" value="Cyt_b245_heavy_chain"/>
</dbReference>
<dbReference type="FunFam" id="2.40.30.10:FF:000059">
    <property type="entry name" value="dual oxidase isoform X1"/>
    <property type="match status" value="1"/>
</dbReference>
<dbReference type="SFLD" id="SFLDG01169">
    <property type="entry name" value="NADPH_oxidase_subgroup_(NOX)"/>
    <property type="match status" value="1"/>
</dbReference>
<dbReference type="InterPro" id="IPR017927">
    <property type="entry name" value="FAD-bd_FR_type"/>
</dbReference>
<keyword evidence="11" id="KW-0560">Oxidoreductase</keyword>
<proteinExistence type="inferred from homology"/>
<dbReference type="SMART" id="SM00054">
    <property type="entry name" value="EFh"/>
    <property type="match status" value="2"/>
</dbReference>
<evidence type="ECO:0000256" key="4">
    <source>
        <dbReference type="ARBA" id="ARBA00022630"/>
    </source>
</evidence>
<evidence type="ECO:0000256" key="1">
    <source>
        <dbReference type="ARBA" id="ARBA00004141"/>
    </source>
</evidence>
<dbReference type="PROSITE" id="PS51384">
    <property type="entry name" value="FAD_FR"/>
    <property type="match status" value="1"/>
</dbReference>
<dbReference type="InterPro" id="IPR018247">
    <property type="entry name" value="EF_Hand_1_Ca_BS"/>
</dbReference>
<dbReference type="GO" id="GO:0004601">
    <property type="term" value="F:peroxidase activity"/>
    <property type="evidence" value="ECO:0007669"/>
    <property type="project" value="UniProtKB-KW"/>
</dbReference>
<dbReference type="InterPro" id="IPR013121">
    <property type="entry name" value="Fe_red_NAD-bd_6"/>
</dbReference>
<reference evidence="17 18" key="1">
    <citation type="submission" date="2024-01" db="EMBL/GenBank/DDBJ databases">
        <title>The complete chloroplast genome sequence of Lithospermum erythrorhizon: insights into the phylogenetic relationship among Boraginaceae species and the maternal lineages of purple gromwells.</title>
        <authorList>
            <person name="Okada T."/>
            <person name="Watanabe K."/>
        </authorList>
    </citation>
    <scope>NUCLEOTIDE SEQUENCE [LARGE SCALE GENOMIC DNA]</scope>
</reference>
<evidence type="ECO:0000313" key="17">
    <source>
        <dbReference type="EMBL" id="GAA0167221.1"/>
    </source>
</evidence>
<dbReference type="GO" id="GO:0016174">
    <property type="term" value="F:NAD(P)H oxidase H2O2-forming activity"/>
    <property type="evidence" value="ECO:0007669"/>
    <property type="project" value="TreeGrafter"/>
</dbReference>
<dbReference type="InterPro" id="IPR039261">
    <property type="entry name" value="FNR_nucleotide-bd"/>
</dbReference>
<comment type="subcellular location">
    <subcellularLocation>
        <location evidence="1">Membrane</location>
        <topology evidence="1">Multi-pass membrane protein</topology>
    </subcellularLocation>
</comment>
<evidence type="ECO:0000256" key="10">
    <source>
        <dbReference type="ARBA" id="ARBA00022989"/>
    </source>
</evidence>
<dbReference type="InterPro" id="IPR013623">
    <property type="entry name" value="NADPH_Ox"/>
</dbReference>
<sequence length="807" mass="92038">MEIEKISDHIPIGKNNQIPPMNCNSSSKQSFNSTSKSNGELQEDDIEAAPRTGKLHLWAAKGLRNLRFLGGSKTGKEPNVDELFNQHAVDGRLLFKDKFGACIGMADSKDFAEGLFEALARHHNIRPEDGINKEELDKFWVDLKSDDPDKHLHLFFDMCDKNGDGRLSQEEVKEVLVMSAKANKLPKVEQNAGKYAALIMEHLDSDQNGTIEMRELESLLRGIMSVKQGTIKGEISERGPSENRSSLRKILKKTTDKIQDNWKKIWILTLWLCINVGLFTWKVEQYKRRGAFEVMGYCVCFAKGAGETLKFNMALILLPVCRRTMTRLRETFLSYFIPFDDNLEFHKIVAGGIAVGAFLHIVFHAGCNFVKITTCPEDKFMRFLGDYFDFNQPSYLDLVRSTAGVTGIVMIVLMTFVFTLAIQSVRKKEIKLPPALDLLVGFNAFWYAHHLLILVYILLIIHGYFIFLTKEWYKKSTWMYIAIPVLGYACERIYTIYEHNHEVNVQQAAIYTGDVLGLYMSKPKEFNYKSGMYLFVKCTEISKFEWHPFSITSAPGDNYLSVHIQGVGDWTKELKKRCLKADESIKPIRKGTLLRLETKAYSDIEQSQSLSQVKYPKIMIKGPYGAPAQDYKKFDVLLLVGLGIGATPFISIVKDILNNQKVSANQSASRRYPQRAYFYWVAKEQKNFEWFRGVMDDISEFDTNFVIDMHVHLTSIQEGAKTVLINMAQSLNQAKNGLDIVTESRIMTHFGRPNWLSVLTDIKSKHKSSEIGVFYCGNPTAARDLITNCEELSSDSGTRFEFHKENF</sequence>
<dbReference type="GO" id="GO:0005886">
    <property type="term" value="C:plasma membrane"/>
    <property type="evidence" value="ECO:0007669"/>
    <property type="project" value="TreeGrafter"/>
</dbReference>
<dbReference type="InterPro" id="IPR011992">
    <property type="entry name" value="EF-hand-dom_pair"/>
</dbReference>
<keyword evidence="18" id="KW-1185">Reference proteome</keyword>
<dbReference type="Pfam" id="PF08030">
    <property type="entry name" value="NAD_binding_6"/>
    <property type="match status" value="1"/>
</dbReference>
<keyword evidence="9" id="KW-0521">NADP</keyword>
<dbReference type="GO" id="GO:0016175">
    <property type="term" value="F:superoxide-generating NAD(P)H oxidase activity"/>
    <property type="evidence" value="ECO:0007669"/>
    <property type="project" value="UniProtKB-ARBA"/>
</dbReference>
<dbReference type="AlphaFoldDB" id="A0AAV3QVI2"/>
<feature type="compositionally biased region" description="Low complexity" evidence="13">
    <location>
        <begin position="22"/>
        <end position="38"/>
    </location>
</feature>
<evidence type="ECO:0000256" key="6">
    <source>
        <dbReference type="ARBA" id="ARBA00022723"/>
    </source>
</evidence>
<dbReference type="InterPro" id="IPR013130">
    <property type="entry name" value="Fe3_Rdtase_TM_dom"/>
</dbReference>
<evidence type="ECO:0000313" key="18">
    <source>
        <dbReference type="Proteomes" id="UP001454036"/>
    </source>
</evidence>
<dbReference type="InterPro" id="IPR002048">
    <property type="entry name" value="EF_hand_dom"/>
</dbReference>
<accession>A0AAV3QVI2</accession>
<dbReference type="PROSITE" id="PS00018">
    <property type="entry name" value="EF_HAND_1"/>
    <property type="match status" value="2"/>
</dbReference>
<evidence type="ECO:0000256" key="12">
    <source>
        <dbReference type="ARBA" id="ARBA00023136"/>
    </source>
</evidence>
<feature type="region of interest" description="Disordered" evidence="13">
    <location>
        <begin position="1"/>
        <end position="41"/>
    </location>
</feature>
<evidence type="ECO:0000259" key="15">
    <source>
        <dbReference type="PROSITE" id="PS50222"/>
    </source>
</evidence>
<dbReference type="InterPro" id="IPR013112">
    <property type="entry name" value="FAD-bd_8"/>
</dbReference>
<dbReference type="CDD" id="cd06186">
    <property type="entry name" value="NOX_Duox_like_FAD_NADP"/>
    <property type="match status" value="1"/>
</dbReference>
<dbReference type="Pfam" id="PF01794">
    <property type="entry name" value="Ferric_reduct"/>
    <property type="match status" value="1"/>
</dbReference>
<dbReference type="Gene3D" id="1.10.238.10">
    <property type="entry name" value="EF-hand"/>
    <property type="match status" value="1"/>
</dbReference>
<dbReference type="GO" id="GO:0042742">
    <property type="term" value="P:defense response to bacterium"/>
    <property type="evidence" value="ECO:0007669"/>
    <property type="project" value="UniProtKB-ARBA"/>
</dbReference>
<keyword evidence="12 14" id="KW-0472">Membrane</keyword>
<feature type="transmembrane region" description="Helical" evidence="14">
    <location>
        <begin position="445"/>
        <end position="467"/>
    </location>
</feature>
<evidence type="ECO:0000256" key="9">
    <source>
        <dbReference type="ARBA" id="ARBA00022857"/>
    </source>
</evidence>
<evidence type="ECO:0000256" key="13">
    <source>
        <dbReference type="SAM" id="MobiDB-lite"/>
    </source>
</evidence>
<evidence type="ECO:0000256" key="14">
    <source>
        <dbReference type="SAM" id="Phobius"/>
    </source>
</evidence>
<dbReference type="Pfam" id="PF08022">
    <property type="entry name" value="FAD_binding_8"/>
    <property type="match status" value="1"/>
</dbReference>
<keyword evidence="8" id="KW-0106">Calcium</keyword>
<feature type="transmembrane region" description="Helical" evidence="14">
    <location>
        <begin position="636"/>
        <end position="653"/>
    </location>
</feature>
<name>A0AAV3QVI2_LITER</name>
<keyword evidence="4" id="KW-0285">Flavoprotein</keyword>
<dbReference type="PROSITE" id="PS50222">
    <property type="entry name" value="EF_HAND_2"/>
    <property type="match status" value="2"/>
</dbReference>
<evidence type="ECO:0000256" key="11">
    <source>
        <dbReference type="ARBA" id="ARBA00023002"/>
    </source>
</evidence>
<keyword evidence="5 14" id="KW-0812">Transmembrane</keyword>
<dbReference type="GO" id="GO:0005509">
    <property type="term" value="F:calcium ion binding"/>
    <property type="evidence" value="ECO:0007669"/>
    <property type="project" value="InterPro"/>
</dbReference>